<gene>
    <name evidence="2" type="ORF">R3P38DRAFT_3213069</name>
</gene>
<reference evidence="2 3" key="1">
    <citation type="journal article" date="2024" name="J Genomics">
        <title>Draft genome sequencing and assembly of Favolaschia claudopus CIRM-BRFM 2984 isolated from oak limbs.</title>
        <authorList>
            <person name="Navarro D."/>
            <person name="Drula E."/>
            <person name="Chaduli D."/>
            <person name="Cazenave R."/>
            <person name="Ahrendt S."/>
            <person name="Wang J."/>
            <person name="Lipzen A."/>
            <person name="Daum C."/>
            <person name="Barry K."/>
            <person name="Grigoriev I.V."/>
            <person name="Favel A."/>
            <person name="Rosso M.N."/>
            <person name="Martin F."/>
        </authorList>
    </citation>
    <scope>NUCLEOTIDE SEQUENCE [LARGE SCALE GENOMIC DNA]</scope>
    <source>
        <strain evidence="2 3">CIRM-BRFM 2984</strain>
    </source>
</reference>
<proteinExistence type="predicted"/>
<evidence type="ECO:0000313" key="2">
    <source>
        <dbReference type="EMBL" id="KAK7007002.1"/>
    </source>
</evidence>
<accession>A0AAW0AEB6</accession>
<sequence>MDSIYLSDKNGDLLVPIWSLNSGTTFCSFLAPFSSVSTQILKYAYAVPLLLEEETSLASLREINISKEAFWYNAREHWLGFIPKQPPPVGPFYEGWVDPIKLAFSEAHVPLIDQSASGYDSDGRSTPSRVYGHCVDYDWANSMCELNDALESIWRSAITNSDFYRKGQWPGTYGETPRTVNKSKIKDTYEHEDEAHEAVFRARLSLRSQVGFIAWVFSVITVKEARLSEDDEDLLAAMRLPERPKTGTVYNLARDRYEVNFTHLINNDVPFHYAWTAAERDDSLFLRYSPEYHMEVADVVRGHDTPRVSDFAVQSLRSFPTWKRKLQLTDWELRNLKGGKRGAVLSEFRPEWAYEVIYEFGFGARPIYHWNVIRAYSERFKAAVHEGEYGTLCTFFRYDPIRDDEPPFDRPPPVHRFPLTDFASECSVEYPEKSFYYEPTVRARERSKTLYAPRPGRTFNSFNGHLSTEVNLPQGPRVKGTPRALMHRIERKVQDSSSGSYGEVLDPSPLKERLGGFAPEGYSPPPSPTASRARSPVRSSDWAKKMAGGRTRSSRSLSPRRVDKGKRRMRSRSVETSRTLDTSAEEPPPSVEREFYSMESREPSPERMAVDLPSAADDVVATAGDSGLPAAPTVLQVASQYHYNTENEAVVALDQFTPMIVEREPRLKPYVNSQWNIPWLDSGVLVMDDSRTLVRLKFLAAINPFALSNIKSVLELAIRFAMPFEIYIPLAKANDFRDPSLSVLAKNSLAAVYRAGYHDEPMSWAGLGEEHQYNIYQANLLHLLERPNAVAFIAKGGICKFVAELYAPNLAYRFFQGPSAQVSEFARGKTRRIEKGDHPGLYTSDQVSEAEVSMLLGYVKGASMGGDKTLWPPQALFEKYSTHMRGYISSGAYSMLDNLRRKIVVEQCYEWRTRQEWVAYLRGGCRGRFAPFHAPRAEDFERGSRMLGFSFPMDWECENVSRIVLPETFDPDSILE</sequence>
<dbReference type="AlphaFoldDB" id="A0AAW0AEB6"/>
<keyword evidence="3" id="KW-1185">Reference proteome</keyword>
<evidence type="ECO:0000313" key="3">
    <source>
        <dbReference type="Proteomes" id="UP001362999"/>
    </source>
</evidence>
<dbReference type="Proteomes" id="UP001362999">
    <property type="component" value="Unassembled WGS sequence"/>
</dbReference>
<name>A0AAW0AEB6_9AGAR</name>
<organism evidence="2 3">
    <name type="scientific">Favolaschia claudopus</name>
    <dbReference type="NCBI Taxonomy" id="2862362"/>
    <lineage>
        <taxon>Eukaryota</taxon>
        <taxon>Fungi</taxon>
        <taxon>Dikarya</taxon>
        <taxon>Basidiomycota</taxon>
        <taxon>Agaricomycotina</taxon>
        <taxon>Agaricomycetes</taxon>
        <taxon>Agaricomycetidae</taxon>
        <taxon>Agaricales</taxon>
        <taxon>Marasmiineae</taxon>
        <taxon>Mycenaceae</taxon>
        <taxon>Favolaschia</taxon>
    </lineage>
</organism>
<feature type="region of interest" description="Disordered" evidence="1">
    <location>
        <begin position="490"/>
        <end position="603"/>
    </location>
</feature>
<protein>
    <submittedName>
        <fullName evidence="2">Uncharacterized protein</fullName>
    </submittedName>
</protein>
<feature type="compositionally biased region" description="Low complexity" evidence="1">
    <location>
        <begin position="529"/>
        <end position="540"/>
    </location>
</feature>
<evidence type="ECO:0000256" key="1">
    <source>
        <dbReference type="SAM" id="MobiDB-lite"/>
    </source>
</evidence>
<feature type="compositionally biased region" description="Low complexity" evidence="1">
    <location>
        <begin position="550"/>
        <end position="559"/>
    </location>
</feature>
<dbReference type="EMBL" id="JAWWNJ010000073">
    <property type="protein sequence ID" value="KAK7007002.1"/>
    <property type="molecule type" value="Genomic_DNA"/>
</dbReference>
<feature type="compositionally biased region" description="Basic and acidic residues" evidence="1">
    <location>
        <begin position="591"/>
        <end position="603"/>
    </location>
</feature>
<comment type="caution">
    <text evidence="2">The sequence shown here is derived from an EMBL/GenBank/DDBJ whole genome shotgun (WGS) entry which is preliminary data.</text>
</comment>